<sequence length="135" mass="15395">MDLLVVNSSFLFLLLRACCGPRRRILGTVSLIQILTTFSKSAQIVHNLTQRPSLGPPTYMNTSCIVWILCVAHRASGTILSAKSIQGTSLTLQGQLTQCHLIQARTHTHYCYPPYRKVNYRKMHLFYKYTTNKKH</sequence>
<dbReference type="Proteomes" id="UP000095283">
    <property type="component" value="Unplaced"/>
</dbReference>
<evidence type="ECO:0000256" key="1">
    <source>
        <dbReference type="SAM" id="SignalP"/>
    </source>
</evidence>
<keyword evidence="2" id="KW-1185">Reference proteome</keyword>
<evidence type="ECO:0000313" key="3">
    <source>
        <dbReference type="WBParaSite" id="Hba_12437"/>
    </source>
</evidence>
<organism evidence="2 3">
    <name type="scientific">Heterorhabditis bacteriophora</name>
    <name type="common">Entomopathogenic nematode worm</name>
    <dbReference type="NCBI Taxonomy" id="37862"/>
    <lineage>
        <taxon>Eukaryota</taxon>
        <taxon>Metazoa</taxon>
        <taxon>Ecdysozoa</taxon>
        <taxon>Nematoda</taxon>
        <taxon>Chromadorea</taxon>
        <taxon>Rhabditida</taxon>
        <taxon>Rhabditina</taxon>
        <taxon>Rhabditomorpha</taxon>
        <taxon>Strongyloidea</taxon>
        <taxon>Heterorhabditidae</taxon>
        <taxon>Heterorhabditis</taxon>
    </lineage>
</organism>
<dbReference type="WBParaSite" id="Hba_12437">
    <property type="protein sequence ID" value="Hba_12437"/>
    <property type="gene ID" value="Hba_12437"/>
</dbReference>
<accession>A0A1I7X4C2</accession>
<dbReference type="AlphaFoldDB" id="A0A1I7X4C2"/>
<keyword evidence="1" id="KW-0732">Signal</keyword>
<protein>
    <submittedName>
        <fullName evidence="3">Secreted protein</fullName>
    </submittedName>
</protein>
<feature type="chain" id="PRO_5009311035" evidence="1">
    <location>
        <begin position="20"/>
        <end position="135"/>
    </location>
</feature>
<reference evidence="3" key="1">
    <citation type="submission" date="2016-11" db="UniProtKB">
        <authorList>
            <consortium name="WormBaseParasite"/>
        </authorList>
    </citation>
    <scope>IDENTIFICATION</scope>
</reference>
<proteinExistence type="predicted"/>
<feature type="signal peptide" evidence="1">
    <location>
        <begin position="1"/>
        <end position="19"/>
    </location>
</feature>
<evidence type="ECO:0000313" key="2">
    <source>
        <dbReference type="Proteomes" id="UP000095283"/>
    </source>
</evidence>
<name>A0A1I7X4C2_HETBA</name>